<evidence type="ECO:0000256" key="5">
    <source>
        <dbReference type="ARBA" id="ARBA00022553"/>
    </source>
</evidence>
<dbReference type="Gene3D" id="3.30.450.50">
    <property type="entry name" value="Longin domain"/>
    <property type="match status" value="1"/>
</dbReference>
<evidence type="ECO:0000256" key="14">
    <source>
        <dbReference type="ARBA" id="ARBA00023242"/>
    </source>
</evidence>
<evidence type="ECO:0000256" key="12">
    <source>
        <dbReference type="ARBA" id="ARBA00023125"/>
    </source>
</evidence>
<dbReference type="Ensembl" id="ENSPTXT00000014416.1">
    <property type="protein sequence ID" value="ENSPTXP00000013975.1"/>
    <property type="gene ID" value="ENSPTXG00000009716.1"/>
</dbReference>
<evidence type="ECO:0000256" key="4">
    <source>
        <dbReference type="ARBA" id="ARBA00022473"/>
    </source>
</evidence>
<dbReference type="InterPro" id="IPR038508">
    <property type="entry name" value="ArfGAP_dom_sf"/>
</dbReference>
<dbReference type="PANTHER" id="PTHR46134">
    <property type="entry name" value="DRONGO, ISOFORM F"/>
    <property type="match status" value="1"/>
</dbReference>
<dbReference type="GO" id="GO:0001675">
    <property type="term" value="P:acrosome assembly"/>
    <property type="evidence" value="ECO:0007669"/>
    <property type="project" value="TreeGrafter"/>
</dbReference>
<evidence type="ECO:0000256" key="3">
    <source>
        <dbReference type="ARBA" id="ARBA00022448"/>
    </source>
</evidence>
<dbReference type="GO" id="GO:0005096">
    <property type="term" value="F:GTPase activator activity"/>
    <property type="evidence" value="ECO:0007669"/>
    <property type="project" value="InterPro"/>
</dbReference>
<keyword evidence="11" id="KW-0744">Spermatogenesis</keyword>
<dbReference type="GO" id="GO:0005634">
    <property type="term" value="C:nucleus"/>
    <property type="evidence" value="ECO:0007669"/>
    <property type="project" value="UniProtKB-SubCell"/>
</dbReference>
<keyword evidence="13" id="KW-0325">Glycoprotein</keyword>
<dbReference type="InterPro" id="IPR052248">
    <property type="entry name" value="Arf-GAP_FG-repeat_protein"/>
</dbReference>
<dbReference type="GeneTree" id="ENSGT00940000155511"/>
<evidence type="ECO:0000256" key="8">
    <source>
        <dbReference type="ARBA" id="ARBA00022771"/>
    </source>
</evidence>
<name>A0A670YQ56_PSETE</name>
<keyword evidence="8 18" id="KW-0863">Zinc-finger</keyword>
<reference evidence="21" key="1">
    <citation type="submission" date="2025-08" db="UniProtKB">
        <authorList>
            <consortium name="Ensembl"/>
        </authorList>
    </citation>
    <scope>IDENTIFICATION</scope>
</reference>
<dbReference type="PRINTS" id="PR00405">
    <property type="entry name" value="REVINTRACTNG"/>
</dbReference>
<keyword evidence="15" id="KW-0968">Cytoplasmic vesicle</keyword>
<evidence type="ECO:0000256" key="13">
    <source>
        <dbReference type="ARBA" id="ARBA00023180"/>
    </source>
</evidence>
<dbReference type="FunFam" id="1.10.220.150:FF:000005">
    <property type="entry name" value="Arf-GAP domain and FG repeat-containing protein 1"/>
    <property type="match status" value="1"/>
</dbReference>
<evidence type="ECO:0000256" key="10">
    <source>
        <dbReference type="ARBA" id="ARBA00022833"/>
    </source>
</evidence>
<evidence type="ECO:0000256" key="7">
    <source>
        <dbReference type="ARBA" id="ARBA00022737"/>
    </source>
</evidence>
<keyword evidence="7" id="KW-0677">Repeat</keyword>
<dbReference type="SMART" id="SM00105">
    <property type="entry name" value="ArfGap"/>
    <property type="match status" value="1"/>
</dbReference>
<proteinExistence type="predicted"/>
<keyword evidence="22" id="KW-1185">Reference proteome</keyword>
<dbReference type="AlphaFoldDB" id="A0A670YQ56"/>
<comment type="subcellular location">
    <subcellularLocation>
        <location evidence="2">Cytoplasmic vesicle</location>
    </subcellularLocation>
    <subcellularLocation>
        <location evidence="1">Nucleus</location>
    </subcellularLocation>
</comment>
<dbReference type="InterPro" id="IPR001164">
    <property type="entry name" value="ArfGAP_dom"/>
</dbReference>
<dbReference type="Pfam" id="PF01412">
    <property type="entry name" value="ArfGap"/>
    <property type="match status" value="1"/>
</dbReference>
<dbReference type="GO" id="GO:0045109">
    <property type="term" value="P:intermediate filament organization"/>
    <property type="evidence" value="ECO:0007669"/>
    <property type="project" value="TreeGrafter"/>
</dbReference>
<keyword evidence="14" id="KW-0539">Nucleus</keyword>
<dbReference type="Gene3D" id="1.10.220.150">
    <property type="entry name" value="Arf GTPase activating protein"/>
    <property type="match status" value="1"/>
</dbReference>
<dbReference type="PROSITE" id="PS50115">
    <property type="entry name" value="ARFGAP"/>
    <property type="match status" value="1"/>
</dbReference>
<dbReference type="GO" id="GO:0003677">
    <property type="term" value="F:DNA binding"/>
    <property type="evidence" value="ECO:0007669"/>
    <property type="project" value="UniProtKB-KW"/>
</dbReference>
<evidence type="ECO:0000256" key="2">
    <source>
        <dbReference type="ARBA" id="ARBA00004541"/>
    </source>
</evidence>
<keyword evidence="10" id="KW-0862">Zinc</keyword>
<evidence type="ECO:0000256" key="17">
    <source>
        <dbReference type="ARBA" id="ARBA00078983"/>
    </source>
</evidence>
<feature type="region of interest" description="Disordered" evidence="19">
    <location>
        <begin position="171"/>
        <end position="193"/>
    </location>
</feature>
<evidence type="ECO:0000256" key="11">
    <source>
        <dbReference type="ARBA" id="ARBA00022871"/>
    </source>
</evidence>
<accession>A0A670YQ56</accession>
<dbReference type="GO" id="GO:0008270">
    <property type="term" value="F:zinc ion binding"/>
    <property type="evidence" value="ECO:0007669"/>
    <property type="project" value="UniProtKB-KW"/>
</dbReference>
<dbReference type="FunFam" id="3.30.450.50:FF:000005">
    <property type="entry name" value="arf-GAP domain and FG repeat-containing protein 1"/>
    <property type="match status" value="1"/>
</dbReference>
<dbReference type="InterPro" id="IPR037278">
    <property type="entry name" value="ARFGAP/RecO"/>
</dbReference>
<evidence type="ECO:0000256" key="16">
    <source>
        <dbReference type="ARBA" id="ARBA00069633"/>
    </source>
</evidence>
<keyword evidence="4" id="KW-0217">Developmental protein</keyword>
<feature type="domain" description="Arf-GAP" evidence="20">
    <location>
        <begin position="11"/>
        <end position="135"/>
    </location>
</feature>
<dbReference type="Proteomes" id="UP000472273">
    <property type="component" value="Unplaced"/>
</dbReference>
<protein>
    <recommendedName>
        <fullName evidence="16">Arf-GAP domain and FG repeat-containing protein 1</fullName>
    </recommendedName>
    <alternativeName>
        <fullName evidence="17">Nucleoporin-like protein RIP</fullName>
    </alternativeName>
</protein>
<reference evidence="21" key="2">
    <citation type="submission" date="2025-09" db="UniProtKB">
        <authorList>
            <consortium name="Ensembl"/>
        </authorList>
    </citation>
    <scope>IDENTIFICATION</scope>
</reference>
<sequence length="488" mass="50942">MAASAKRKQEEKHLKLLREMSSLPPNRKCFDCDQRGPTYTDMTVGSFVCTSCSGILRGLNPPHRVKSISMTTFTQQEIEFLQKHGNEVCKQIWLGLFDDRSSAIPDFRDPQKVKEFLQEKYEKKRWYVPPEQAKVVASVHASISGSSASSTSSTPEVKPLKSLLGESAPALHLNKDTPTQSPVTIRSQGQSQEKKQFDLLSDLGSDIFAAPTPHTTATANFANFAHFNSHTAQNSANAGFANFDAFGQSSASSNFGGFPTASQSAFQHQNTGGIEQGNGFAASTVPAVSAPSQTSTSSDKYAALAELDSVFSSTATTSNAYTSTSNVSSNAFGTVPVGANTQAQSASSSVPAQFGAAPSTNPFVAAPVAAVSASTNPFQTTSRGAAATTFGTASMSMPAGFGTTASYSLPTSFSGNFQQPAFPTQAAFSQAAFTQQPNGTGFAAFGQGKSVVTPFGQVTAVGVSSNPFMAGAATGPFPTGSSSTNPFL</sequence>
<dbReference type="PANTHER" id="PTHR46134:SF3">
    <property type="entry name" value="ARFGAP WITH FG REPEATS 1"/>
    <property type="match status" value="1"/>
</dbReference>
<evidence type="ECO:0000313" key="22">
    <source>
        <dbReference type="Proteomes" id="UP000472273"/>
    </source>
</evidence>
<evidence type="ECO:0000256" key="15">
    <source>
        <dbReference type="ARBA" id="ARBA00023329"/>
    </source>
</evidence>
<keyword evidence="12" id="KW-0238">DNA-binding</keyword>
<evidence type="ECO:0000256" key="6">
    <source>
        <dbReference type="ARBA" id="ARBA00022723"/>
    </source>
</evidence>
<dbReference type="SUPFAM" id="SSF57863">
    <property type="entry name" value="ArfGap/RecO-like zinc finger"/>
    <property type="match status" value="1"/>
</dbReference>
<organism evidence="21 22">
    <name type="scientific">Pseudonaja textilis</name>
    <name type="common">Eastern brown snake</name>
    <dbReference type="NCBI Taxonomy" id="8673"/>
    <lineage>
        <taxon>Eukaryota</taxon>
        <taxon>Metazoa</taxon>
        <taxon>Chordata</taxon>
        <taxon>Craniata</taxon>
        <taxon>Vertebrata</taxon>
        <taxon>Euteleostomi</taxon>
        <taxon>Lepidosauria</taxon>
        <taxon>Squamata</taxon>
        <taxon>Bifurcata</taxon>
        <taxon>Unidentata</taxon>
        <taxon>Episquamata</taxon>
        <taxon>Toxicofera</taxon>
        <taxon>Serpentes</taxon>
        <taxon>Colubroidea</taxon>
        <taxon>Elapidae</taxon>
        <taxon>Hydrophiinae</taxon>
        <taxon>Pseudonaja</taxon>
    </lineage>
</organism>
<evidence type="ECO:0000256" key="18">
    <source>
        <dbReference type="PROSITE-ProRule" id="PRU00288"/>
    </source>
</evidence>
<evidence type="ECO:0000256" key="9">
    <source>
        <dbReference type="ARBA" id="ARBA00022782"/>
    </source>
</evidence>
<evidence type="ECO:0000259" key="20">
    <source>
        <dbReference type="PROSITE" id="PS50115"/>
    </source>
</evidence>
<evidence type="ECO:0000256" key="1">
    <source>
        <dbReference type="ARBA" id="ARBA00004123"/>
    </source>
</evidence>
<keyword evidence="6" id="KW-0479">Metal-binding</keyword>
<feature type="compositionally biased region" description="Polar residues" evidence="19">
    <location>
        <begin position="176"/>
        <end position="191"/>
    </location>
</feature>
<keyword evidence="5" id="KW-0597">Phosphoprotein</keyword>
<dbReference type="GO" id="GO:0016020">
    <property type="term" value="C:membrane"/>
    <property type="evidence" value="ECO:0007669"/>
    <property type="project" value="TreeGrafter"/>
</dbReference>
<evidence type="ECO:0000256" key="19">
    <source>
        <dbReference type="SAM" id="MobiDB-lite"/>
    </source>
</evidence>
<gene>
    <name evidence="21" type="primary">AGFG1</name>
</gene>
<evidence type="ECO:0000313" key="21">
    <source>
        <dbReference type="Ensembl" id="ENSPTXP00000013975.1"/>
    </source>
</evidence>
<dbReference type="GO" id="GO:0031410">
    <property type="term" value="C:cytoplasmic vesicle"/>
    <property type="evidence" value="ECO:0007669"/>
    <property type="project" value="UniProtKB-SubCell"/>
</dbReference>
<dbReference type="GO" id="GO:0007289">
    <property type="term" value="P:spermatid nucleus differentiation"/>
    <property type="evidence" value="ECO:0007669"/>
    <property type="project" value="TreeGrafter"/>
</dbReference>
<keyword evidence="3" id="KW-0813">Transport</keyword>
<dbReference type="CDD" id="cd08857">
    <property type="entry name" value="ArfGap_AGFG1"/>
    <property type="match status" value="1"/>
</dbReference>
<keyword evidence="9" id="KW-0221">Differentiation</keyword>